<sequence length="186" mass="20663">MGRASGGFVLLGRILMSCFTPNMVTFNSLIKGLCTEGRILEAARLFKKLNVFCCDPNVITFNTLALVALNLFEEMVNEFGVICKPDVVTCTNIIDGLCKDGKDGKMEEANCLLEVMIQRDVNPNTCTYNTLMDGFACKGCRHDVYSYNILINGYCKDRNVEDAVSLCREMLSEGIRADATTYNTLF</sequence>
<reference evidence="4 5" key="1">
    <citation type="submission" date="2013-10" db="EMBL/GenBank/DDBJ databases">
        <authorList>
            <consortium name="International Citrus Genome Consortium"/>
            <person name="Jenkins J."/>
            <person name="Schmutz J."/>
            <person name="Prochnik S."/>
            <person name="Rokhsar D."/>
            <person name="Gmitter F."/>
            <person name="Ollitrault P."/>
            <person name="Machado M."/>
            <person name="Talon M."/>
            <person name="Wincker P."/>
            <person name="Jaillon O."/>
            <person name="Morgante M."/>
        </authorList>
    </citation>
    <scope>NUCLEOTIDE SEQUENCE</scope>
    <source>
        <strain evidence="5">cv. Clemenules</strain>
    </source>
</reference>
<dbReference type="Pfam" id="PF13041">
    <property type="entry name" value="PPR_2"/>
    <property type="match status" value="3"/>
</dbReference>
<dbReference type="AlphaFoldDB" id="V4SGV4"/>
<dbReference type="PROSITE" id="PS51375">
    <property type="entry name" value="PPR"/>
    <property type="match status" value="3"/>
</dbReference>
<feature type="repeat" description="PPR" evidence="3">
    <location>
        <begin position="143"/>
        <end position="177"/>
    </location>
</feature>
<dbReference type="PANTHER" id="PTHR47939:SF13">
    <property type="entry name" value="OS03G0201400 PROTEIN"/>
    <property type="match status" value="1"/>
</dbReference>
<feature type="repeat" description="PPR" evidence="3">
    <location>
        <begin position="86"/>
        <end position="123"/>
    </location>
</feature>
<evidence type="ECO:0000256" key="3">
    <source>
        <dbReference type="PROSITE-ProRule" id="PRU00708"/>
    </source>
</evidence>
<dbReference type="InParanoid" id="V4SGV4"/>
<dbReference type="NCBIfam" id="TIGR00756">
    <property type="entry name" value="PPR"/>
    <property type="match status" value="2"/>
</dbReference>
<evidence type="ECO:0000313" key="4">
    <source>
        <dbReference type="EMBL" id="ESR36231.1"/>
    </source>
</evidence>
<dbReference type="PANTHER" id="PTHR47939">
    <property type="entry name" value="MEMBRANE-ASSOCIATED SALT-INDUCIBLE PROTEIN-LIKE"/>
    <property type="match status" value="1"/>
</dbReference>
<name>V4SGV4_CITCL</name>
<keyword evidence="2" id="KW-0677">Repeat</keyword>
<dbReference type="Gene3D" id="1.25.40.10">
    <property type="entry name" value="Tetratricopeptide repeat domain"/>
    <property type="match status" value="3"/>
</dbReference>
<dbReference type="eggNOG" id="KOG4197">
    <property type="taxonomic scope" value="Eukaryota"/>
</dbReference>
<evidence type="ECO:0000256" key="2">
    <source>
        <dbReference type="ARBA" id="ARBA00022737"/>
    </source>
</evidence>
<dbReference type="InterPro" id="IPR002885">
    <property type="entry name" value="PPR_rpt"/>
</dbReference>
<dbReference type="EMBL" id="KI536978">
    <property type="protein sequence ID" value="ESR36231.1"/>
    <property type="molecule type" value="Genomic_DNA"/>
</dbReference>
<evidence type="ECO:0008006" key="6">
    <source>
        <dbReference type="Google" id="ProtNLM"/>
    </source>
</evidence>
<gene>
    <name evidence="4" type="ORF">CICLE_v10030383mg</name>
</gene>
<accession>V4SGV4</accession>
<comment type="similarity">
    <text evidence="1">Belongs to the PPR family. P subfamily.</text>
</comment>
<feature type="repeat" description="PPR" evidence="3">
    <location>
        <begin position="22"/>
        <end position="56"/>
    </location>
</feature>
<feature type="non-terminal residue" evidence="4">
    <location>
        <position position="186"/>
    </location>
</feature>
<dbReference type="OMA" id="NGFCHEN"/>
<evidence type="ECO:0000256" key="1">
    <source>
        <dbReference type="ARBA" id="ARBA00007626"/>
    </source>
</evidence>
<dbReference type="Gramene" id="ESR36231">
    <property type="protein sequence ID" value="ESR36231"/>
    <property type="gene ID" value="CICLE_v10030383mg"/>
</dbReference>
<proteinExistence type="inferred from homology"/>
<protein>
    <recommendedName>
        <fullName evidence="6">Pentatricopeptide repeat-containing protein</fullName>
    </recommendedName>
</protein>
<organism evidence="4 5">
    <name type="scientific">Citrus clementina</name>
    <name type="common">Clementine</name>
    <name type="synonym">Citrus deliciosa x Citrus sinensis</name>
    <dbReference type="NCBI Taxonomy" id="85681"/>
    <lineage>
        <taxon>Eukaryota</taxon>
        <taxon>Viridiplantae</taxon>
        <taxon>Streptophyta</taxon>
        <taxon>Embryophyta</taxon>
        <taxon>Tracheophyta</taxon>
        <taxon>Spermatophyta</taxon>
        <taxon>Magnoliopsida</taxon>
        <taxon>eudicotyledons</taxon>
        <taxon>Gunneridae</taxon>
        <taxon>Pentapetalae</taxon>
        <taxon>rosids</taxon>
        <taxon>malvids</taxon>
        <taxon>Sapindales</taxon>
        <taxon>Rutaceae</taxon>
        <taxon>Aurantioideae</taxon>
        <taxon>Citrus</taxon>
    </lineage>
</organism>
<dbReference type="Proteomes" id="UP000030687">
    <property type="component" value="Unassembled WGS sequence"/>
</dbReference>
<dbReference type="InterPro" id="IPR050667">
    <property type="entry name" value="PPR-containing_protein"/>
</dbReference>
<dbReference type="KEGG" id="cic:CICLE_v10030383mg"/>
<dbReference type="InterPro" id="IPR011990">
    <property type="entry name" value="TPR-like_helical_dom_sf"/>
</dbReference>
<keyword evidence="5" id="KW-1185">Reference proteome</keyword>
<evidence type="ECO:0000313" key="5">
    <source>
        <dbReference type="Proteomes" id="UP000030687"/>
    </source>
</evidence>